<accession>A0A7I7XDY6</accession>
<proteinExistence type="inferred from homology"/>
<dbReference type="Proteomes" id="UP000466517">
    <property type="component" value="Chromosome"/>
</dbReference>
<comment type="similarity">
    <text evidence="1">Belongs to the short-chain dehydrogenases/reductases (SDR) family.</text>
</comment>
<gene>
    <name evidence="3" type="ORF">MMAD_15580</name>
</gene>
<name>A0A7I7XDY6_9MYCO</name>
<reference evidence="3 4" key="1">
    <citation type="journal article" date="2019" name="Emerg. Microbes Infect.">
        <title>Comprehensive subspecies identification of 175 nontuberculous mycobacteria species based on 7547 genomic profiles.</title>
        <authorList>
            <person name="Matsumoto Y."/>
            <person name="Kinjo T."/>
            <person name="Motooka D."/>
            <person name="Nabeya D."/>
            <person name="Jung N."/>
            <person name="Uechi K."/>
            <person name="Horii T."/>
            <person name="Iida T."/>
            <person name="Fujita J."/>
            <person name="Nakamura S."/>
        </authorList>
    </citation>
    <scope>NUCLEOTIDE SEQUENCE [LARGE SCALE GENOMIC DNA]</scope>
    <source>
        <strain evidence="3 4">JCM 13574</strain>
    </source>
</reference>
<dbReference type="PROSITE" id="PS00061">
    <property type="entry name" value="ADH_SHORT"/>
    <property type="match status" value="1"/>
</dbReference>
<keyword evidence="4" id="KW-1185">Reference proteome</keyword>
<dbReference type="AlphaFoldDB" id="A0A7I7XDY6"/>
<evidence type="ECO:0000313" key="4">
    <source>
        <dbReference type="Proteomes" id="UP000466517"/>
    </source>
</evidence>
<dbReference type="GO" id="GO:0016491">
    <property type="term" value="F:oxidoreductase activity"/>
    <property type="evidence" value="ECO:0007669"/>
    <property type="project" value="UniProtKB-KW"/>
</dbReference>
<dbReference type="KEGG" id="mmag:MMAD_15580"/>
<protein>
    <submittedName>
        <fullName evidence="3">Oxidoreductase</fullName>
    </submittedName>
</protein>
<dbReference type="InterPro" id="IPR020904">
    <property type="entry name" value="Sc_DH/Rdtase_CS"/>
</dbReference>
<dbReference type="Pfam" id="PF13561">
    <property type="entry name" value="adh_short_C2"/>
    <property type="match status" value="1"/>
</dbReference>
<organism evidence="3 4">
    <name type="scientific">Mycolicibacterium madagascariense</name>
    <dbReference type="NCBI Taxonomy" id="212765"/>
    <lineage>
        <taxon>Bacteria</taxon>
        <taxon>Bacillati</taxon>
        <taxon>Actinomycetota</taxon>
        <taxon>Actinomycetes</taxon>
        <taxon>Mycobacteriales</taxon>
        <taxon>Mycobacteriaceae</taxon>
        <taxon>Mycolicibacterium</taxon>
    </lineage>
</organism>
<dbReference type="PANTHER" id="PTHR43639">
    <property type="entry name" value="OXIDOREDUCTASE, SHORT-CHAIN DEHYDROGENASE/REDUCTASE FAMILY (AFU_ORTHOLOGUE AFUA_5G02870)"/>
    <property type="match status" value="1"/>
</dbReference>
<dbReference type="Gene3D" id="3.40.50.720">
    <property type="entry name" value="NAD(P)-binding Rossmann-like Domain"/>
    <property type="match status" value="1"/>
</dbReference>
<evidence type="ECO:0000256" key="1">
    <source>
        <dbReference type="ARBA" id="ARBA00006484"/>
    </source>
</evidence>
<dbReference type="PRINTS" id="PR00081">
    <property type="entry name" value="GDHRDH"/>
</dbReference>
<dbReference type="InterPro" id="IPR036291">
    <property type="entry name" value="NAD(P)-bd_dom_sf"/>
</dbReference>
<evidence type="ECO:0000256" key="2">
    <source>
        <dbReference type="ARBA" id="ARBA00023002"/>
    </source>
</evidence>
<dbReference type="PANTHER" id="PTHR43639:SF1">
    <property type="entry name" value="SHORT-CHAIN DEHYDROGENASE_REDUCTASE FAMILY PROTEIN"/>
    <property type="match status" value="1"/>
</dbReference>
<sequence length="260" mass="26994">MLLGMTQAPLEDPQPGTRTALVTGGSSGIGRSIVTALVGAGFHVFVTGRRQPELDSLVEEFGDGVTTVRGDVSHLDDLDGVYTQVAQRGRGLDLVVANAGGGTFATLQDLEPEAFDQTFAVNVRGTVFTVQKSLPQLNAHASIIVLGSTSAARATAAFGVYSASKAAIRQFSRVWAIELAPRGIRVNTVTPGPTETPGLAGLAADPAEAQALLDQEAGRVPLRRLGQPSEIADAVLFLASPRASFITGTELFVDGGESQV</sequence>
<dbReference type="FunFam" id="3.40.50.720:FF:000084">
    <property type="entry name" value="Short-chain dehydrogenase reductase"/>
    <property type="match status" value="1"/>
</dbReference>
<evidence type="ECO:0000313" key="3">
    <source>
        <dbReference type="EMBL" id="BBZ27263.1"/>
    </source>
</evidence>
<dbReference type="CDD" id="cd05233">
    <property type="entry name" value="SDR_c"/>
    <property type="match status" value="1"/>
</dbReference>
<keyword evidence="2" id="KW-0560">Oxidoreductase</keyword>
<dbReference type="SUPFAM" id="SSF51735">
    <property type="entry name" value="NAD(P)-binding Rossmann-fold domains"/>
    <property type="match status" value="1"/>
</dbReference>
<dbReference type="EMBL" id="AP022610">
    <property type="protein sequence ID" value="BBZ27263.1"/>
    <property type="molecule type" value="Genomic_DNA"/>
</dbReference>
<dbReference type="InterPro" id="IPR002347">
    <property type="entry name" value="SDR_fam"/>
</dbReference>